<dbReference type="InterPro" id="IPR002495">
    <property type="entry name" value="Glyco_trans_8"/>
</dbReference>
<name>A0AAU9QZP7_9LACO</name>
<dbReference type="PANTHER" id="PTHR13778:SF47">
    <property type="entry name" value="LIPOPOLYSACCHARIDE 1,3-GALACTOSYLTRANSFERASE"/>
    <property type="match status" value="1"/>
</dbReference>
<dbReference type="Gene3D" id="3.90.550.10">
    <property type="entry name" value="Spore Coat Polysaccharide Biosynthesis Protein SpsA, Chain A"/>
    <property type="match status" value="1"/>
</dbReference>
<gene>
    <name evidence="4" type="ORF">LDD865_0450</name>
</gene>
<dbReference type="GO" id="GO:0046872">
    <property type="term" value="F:metal ion binding"/>
    <property type="evidence" value="ECO:0007669"/>
    <property type="project" value="UniProtKB-KW"/>
</dbReference>
<dbReference type="Pfam" id="PF01501">
    <property type="entry name" value="Glyco_transf_8"/>
    <property type="match status" value="1"/>
</dbReference>
<evidence type="ECO:0000313" key="4">
    <source>
        <dbReference type="EMBL" id="CAH1705611.1"/>
    </source>
</evidence>
<dbReference type="SUPFAM" id="SSF53448">
    <property type="entry name" value="Nucleotide-diphospho-sugar transferases"/>
    <property type="match status" value="1"/>
</dbReference>
<evidence type="ECO:0000256" key="2">
    <source>
        <dbReference type="ARBA" id="ARBA00022679"/>
    </source>
</evidence>
<accession>A0AAU9QZP7</accession>
<dbReference type="AlphaFoldDB" id="A0AAU9QZP7"/>
<protein>
    <submittedName>
        <fullName evidence="4">Lipopolysaccharide biosynthesis glycosyltransferase</fullName>
    </submittedName>
</protein>
<organism evidence="4 5">
    <name type="scientific">Lactobacillus delbrueckii subsp. delbrueckii</name>
    <dbReference type="NCBI Taxonomy" id="83684"/>
    <lineage>
        <taxon>Bacteria</taxon>
        <taxon>Bacillati</taxon>
        <taxon>Bacillota</taxon>
        <taxon>Bacilli</taxon>
        <taxon>Lactobacillales</taxon>
        <taxon>Lactobacillaceae</taxon>
        <taxon>Lactobacillus</taxon>
    </lineage>
</organism>
<dbReference type="InterPro" id="IPR050748">
    <property type="entry name" value="Glycosyltrans_8_dom-fam"/>
</dbReference>
<dbReference type="PANTHER" id="PTHR13778">
    <property type="entry name" value="GLYCOSYLTRANSFERASE 8 DOMAIN-CONTAINING PROTEIN"/>
    <property type="match status" value="1"/>
</dbReference>
<evidence type="ECO:0000313" key="5">
    <source>
        <dbReference type="Proteomes" id="UP001295440"/>
    </source>
</evidence>
<dbReference type="CDD" id="cd04194">
    <property type="entry name" value="GT8_A4GalT_like"/>
    <property type="match status" value="1"/>
</dbReference>
<keyword evidence="2" id="KW-0808">Transferase</keyword>
<dbReference type="EMBL" id="OV915080">
    <property type="protein sequence ID" value="CAH1705611.1"/>
    <property type="molecule type" value="Genomic_DNA"/>
</dbReference>
<reference evidence="4" key="1">
    <citation type="submission" date="2022-02" db="EMBL/GenBank/DDBJ databases">
        <authorList>
            <person name="Deutsch MARIE S."/>
        </authorList>
    </citation>
    <scope>NUCLEOTIDE SEQUENCE</scope>
    <source>
        <strain evidence="4">CIRM-BIA865</strain>
    </source>
</reference>
<proteinExistence type="predicted"/>
<dbReference type="Proteomes" id="UP001295440">
    <property type="component" value="Chromosome"/>
</dbReference>
<keyword evidence="1" id="KW-0328">Glycosyltransferase</keyword>
<evidence type="ECO:0000256" key="3">
    <source>
        <dbReference type="ARBA" id="ARBA00022723"/>
    </source>
</evidence>
<dbReference type="GO" id="GO:0016757">
    <property type="term" value="F:glycosyltransferase activity"/>
    <property type="evidence" value="ECO:0007669"/>
    <property type="project" value="UniProtKB-KW"/>
</dbReference>
<sequence>MTVPVFYSISDDFTPYAAVSLHSLVKHADPKRDYTVTFLHQGLSRDHEKALAAYNRDNVHIKFYEMSAELLKPIQDRKENYLRGDFFAVSIFYRLFIPDLFPEYDKVVYIDSDTVLNDDIAKLYDHDLGNNLLGACTDTSIQFVEKMLRYIKEVLALDPKEYINSGMLVMNAKAFREENFVDKFFSLLGRYHFDCIAPDQDYLNEICSGRIKYLDGRWDAMPNENTAALENPGLIHYNLFFKPWHFSGIQYEDYFWTNAEETIFADELKAELAKTTDEERDTEYHKLDHMLGKLDTTLQDPHNWARVKENEQVTL</sequence>
<dbReference type="RefSeq" id="WP_260368853.1">
    <property type="nucleotide sequence ID" value="NZ_OV915080.1"/>
</dbReference>
<evidence type="ECO:0000256" key="1">
    <source>
        <dbReference type="ARBA" id="ARBA00022676"/>
    </source>
</evidence>
<dbReference type="InterPro" id="IPR029044">
    <property type="entry name" value="Nucleotide-diphossugar_trans"/>
</dbReference>
<keyword evidence="3" id="KW-0479">Metal-binding</keyword>